<evidence type="ECO:0000256" key="12">
    <source>
        <dbReference type="SAM" id="SignalP"/>
    </source>
</evidence>
<keyword evidence="4" id="KW-0813">Transport</keyword>
<dbReference type="Proteomes" id="UP001152795">
    <property type="component" value="Unassembled WGS sequence"/>
</dbReference>
<evidence type="ECO:0000256" key="6">
    <source>
        <dbReference type="ARBA" id="ARBA00022824"/>
    </source>
</evidence>
<dbReference type="EMBL" id="CACRXK020002012">
    <property type="protein sequence ID" value="CAB3992264.1"/>
    <property type="molecule type" value="Genomic_DNA"/>
</dbReference>
<evidence type="ECO:0000256" key="10">
    <source>
        <dbReference type="SAM" id="Coils"/>
    </source>
</evidence>
<dbReference type="GO" id="GO:0015031">
    <property type="term" value="P:protein transport"/>
    <property type="evidence" value="ECO:0007669"/>
    <property type="project" value="UniProtKB-KW"/>
</dbReference>
<dbReference type="InterPro" id="IPR011989">
    <property type="entry name" value="ARM-like"/>
</dbReference>
<feature type="coiled-coil region" evidence="10">
    <location>
        <begin position="326"/>
        <end position="353"/>
    </location>
</feature>
<keyword evidence="8" id="KW-0811">Translocation</keyword>
<feature type="signal peptide" evidence="12">
    <location>
        <begin position="1"/>
        <end position="19"/>
    </location>
</feature>
<keyword evidence="10" id="KW-0175">Coiled coil</keyword>
<keyword evidence="7" id="KW-0653">Protein transport</keyword>
<dbReference type="InterPro" id="IPR016024">
    <property type="entry name" value="ARM-type_fold"/>
</dbReference>
<sequence length="454" mass="51847">MTRNCIILFMFVLIQIILSEEIRNKDLVLVPSESTNENEEQERTLANDDTNYDIFHATNQWQTIREDQSIPPGLHVQIDLTTGEKRAKLMDEKTSDGSENNKAQSSQYPTKQKYIKIDKNIISKQKLKDALKDFKDKFHSEDLDDELQTTHEKNKYRSMDEIKQEFEGANIWMKKDIEIIQDLVAKLNSSESAKSVILVALEELEYLVHQIDNARDLDVIGGLALVVNLLNQTDNEIQSQAAYVIGSAAQSNLPVQVSLLESGALQLLTRLLVNTQDSPSTRKKALYALSAMLRLFPKGTQKFLKIGGLPILASLFQENENEPLRIKALTLLVDLLTEQMDSIKKKAKEMRIQDYEKAALKAPLLKAMYQEGWCKLSTTLITTTDTETKEKLLQAFQILLPACRAEWKQDTKLKVALKLWREQWRSEIDRDNQDDTGYLETLVKLADTVEQKCA</sequence>
<dbReference type="PANTHER" id="PTHR19316">
    <property type="entry name" value="PROTEIN FOLDING REGULATOR"/>
    <property type="match status" value="1"/>
</dbReference>
<dbReference type="Gene3D" id="1.25.10.10">
    <property type="entry name" value="Leucine-rich Repeat Variant"/>
    <property type="match status" value="1"/>
</dbReference>
<comment type="subcellular location">
    <subcellularLocation>
        <location evidence="1">Endoplasmic reticulum lumen</location>
    </subcellularLocation>
</comment>
<proteinExistence type="inferred from homology"/>
<keyword evidence="14" id="KW-1185">Reference proteome</keyword>
<evidence type="ECO:0000256" key="8">
    <source>
        <dbReference type="ARBA" id="ARBA00023010"/>
    </source>
</evidence>
<dbReference type="InterPro" id="IPR050693">
    <property type="entry name" value="Hsp70_NEF-Inhibitors"/>
</dbReference>
<evidence type="ECO:0000256" key="4">
    <source>
        <dbReference type="ARBA" id="ARBA00022448"/>
    </source>
</evidence>
<evidence type="ECO:0000256" key="5">
    <source>
        <dbReference type="ARBA" id="ARBA00022729"/>
    </source>
</evidence>
<evidence type="ECO:0000313" key="13">
    <source>
        <dbReference type="EMBL" id="CAB3992264.1"/>
    </source>
</evidence>
<evidence type="ECO:0000256" key="11">
    <source>
        <dbReference type="SAM" id="MobiDB-lite"/>
    </source>
</evidence>
<comment type="similarity">
    <text evidence="2">Belongs to the SIL1 family.</text>
</comment>
<dbReference type="PANTHER" id="PTHR19316:SF35">
    <property type="entry name" value="NUCLEOTIDE EXCHANGE FACTOR SIL1"/>
    <property type="match status" value="1"/>
</dbReference>
<evidence type="ECO:0000256" key="3">
    <source>
        <dbReference type="ARBA" id="ARBA00015352"/>
    </source>
</evidence>
<feature type="compositionally biased region" description="Polar residues" evidence="11">
    <location>
        <begin position="97"/>
        <end position="109"/>
    </location>
</feature>
<name>A0A7D9DSJ0_PARCT</name>
<organism evidence="13 14">
    <name type="scientific">Paramuricea clavata</name>
    <name type="common">Red gorgonian</name>
    <name type="synonym">Violescent sea-whip</name>
    <dbReference type="NCBI Taxonomy" id="317549"/>
    <lineage>
        <taxon>Eukaryota</taxon>
        <taxon>Metazoa</taxon>
        <taxon>Cnidaria</taxon>
        <taxon>Anthozoa</taxon>
        <taxon>Octocorallia</taxon>
        <taxon>Malacalcyonacea</taxon>
        <taxon>Plexauridae</taxon>
        <taxon>Paramuricea</taxon>
    </lineage>
</organism>
<protein>
    <recommendedName>
        <fullName evidence="3">Nucleotide exchange factor SIL1</fullName>
    </recommendedName>
</protein>
<dbReference type="OrthoDB" id="448649at2759"/>
<accession>A0A7D9DSJ0</accession>
<keyword evidence="6" id="KW-0256">Endoplasmic reticulum</keyword>
<evidence type="ECO:0000256" key="2">
    <source>
        <dbReference type="ARBA" id="ARBA00010588"/>
    </source>
</evidence>
<evidence type="ECO:0000313" key="14">
    <source>
        <dbReference type="Proteomes" id="UP001152795"/>
    </source>
</evidence>
<dbReference type="SUPFAM" id="SSF48371">
    <property type="entry name" value="ARM repeat"/>
    <property type="match status" value="1"/>
</dbReference>
<dbReference type="GO" id="GO:0000774">
    <property type="term" value="F:adenyl-nucleotide exchange factor activity"/>
    <property type="evidence" value="ECO:0007669"/>
    <property type="project" value="TreeGrafter"/>
</dbReference>
<keyword evidence="5 12" id="KW-0732">Signal</keyword>
<dbReference type="GO" id="GO:0005788">
    <property type="term" value="C:endoplasmic reticulum lumen"/>
    <property type="evidence" value="ECO:0007669"/>
    <property type="project" value="UniProtKB-SubCell"/>
</dbReference>
<feature type="chain" id="PRO_5043714208" description="Nucleotide exchange factor SIL1" evidence="12">
    <location>
        <begin position="20"/>
        <end position="454"/>
    </location>
</feature>
<reference evidence="13" key="1">
    <citation type="submission" date="2020-04" db="EMBL/GenBank/DDBJ databases">
        <authorList>
            <person name="Alioto T."/>
            <person name="Alioto T."/>
            <person name="Gomez Garrido J."/>
        </authorList>
    </citation>
    <scope>NUCLEOTIDE SEQUENCE</scope>
    <source>
        <strain evidence="13">A484AB</strain>
    </source>
</reference>
<dbReference type="AlphaFoldDB" id="A0A7D9DSJ0"/>
<evidence type="ECO:0000256" key="7">
    <source>
        <dbReference type="ARBA" id="ARBA00022927"/>
    </source>
</evidence>
<keyword evidence="9" id="KW-0325">Glycoprotein</keyword>
<evidence type="ECO:0000256" key="9">
    <source>
        <dbReference type="ARBA" id="ARBA00023180"/>
    </source>
</evidence>
<evidence type="ECO:0000256" key="1">
    <source>
        <dbReference type="ARBA" id="ARBA00004319"/>
    </source>
</evidence>
<feature type="region of interest" description="Disordered" evidence="11">
    <location>
        <begin position="90"/>
        <end position="109"/>
    </location>
</feature>
<comment type="caution">
    <text evidence="13">The sequence shown here is derived from an EMBL/GenBank/DDBJ whole genome shotgun (WGS) entry which is preliminary data.</text>
</comment>
<gene>
    <name evidence="13" type="ORF">PACLA_8A073734</name>
</gene>